<dbReference type="Proteomes" id="UP000292886">
    <property type="component" value="Chromosome"/>
</dbReference>
<dbReference type="AlphaFoldDB" id="A0A4P6YUB6"/>
<accession>A0A4P6YUB6</accession>
<evidence type="ECO:0000256" key="1">
    <source>
        <dbReference type="SAM" id="Phobius"/>
    </source>
</evidence>
<dbReference type="Gene3D" id="2.60.40.10">
    <property type="entry name" value="Immunoglobulins"/>
    <property type="match status" value="2"/>
</dbReference>
<dbReference type="EMBL" id="CP037940">
    <property type="protein sequence ID" value="QBO36374.1"/>
    <property type="molecule type" value="Genomic_DNA"/>
</dbReference>
<reference evidence="3" key="1">
    <citation type="submission" date="2019-03" db="EMBL/GenBank/DDBJ databases">
        <title>Weissella sp. 26KH-42 Genome sequencing.</title>
        <authorList>
            <person name="Heo J."/>
            <person name="Kim S.-J."/>
            <person name="Kim J.-S."/>
            <person name="Hong S.-B."/>
            <person name="Kwon S.-W."/>
        </authorList>
    </citation>
    <scope>NUCLEOTIDE SEQUENCE [LARGE SCALE GENOMIC DNA]</scope>
    <source>
        <strain evidence="3">26KH-42</strain>
    </source>
</reference>
<protein>
    <submittedName>
        <fullName evidence="2">Uncharacterized protein</fullName>
    </submittedName>
</protein>
<evidence type="ECO:0000313" key="2">
    <source>
        <dbReference type="EMBL" id="QBO36374.1"/>
    </source>
</evidence>
<evidence type="ECO:0000313" key="3">
    <source>
        <dbReference type="Proteomes" id="UP000292886"/>
    </source>
</evidence>
<sequence>MIKTARSIKILIAVLTIFGMMLTFTQYHFINAAKHETVELTIHKYMEVDDEKHGFSGAPDNGVTFHVYRLSKADEQKYIDKSVDDINLDDVRDNATGYYTTDPTAEGRTDLSVLTNNAYLITETDAPTKQGRQLNEATPKLVYLNDKHARKDIYMKNNNGHGIDVTVEGTVPQASRLDDNHSGISSNGIEFGEDAPWLVTAQIFEDLDTLKEYSIVDTMDADLRYTPEVEEVWGIDTSGNKELLVLGDEYKRHVATVDGKTVITFSFDKHQLKVMHAANFERFELVLHSRLRVNAQPMKIWNYAELVAKKGDNLIHDYDGSSTWTSGRTFYSFVGKNAAYDAKLARLMSQGHFVIQDWTPTSANYGHYLRFINEDGREVAADQATSYEWVVDISDASELKPSEADGSFEVRGLRRGTYRLKQTDAPDDYLKLKPSEFTIARVSDAHQPFFIHNYQDSFVRRYVSLLFESTNMKSSNDEQLGKHPEMPLAGSIAGGTILVALTGLTITTFITYRKYKLKLKKVAVSETE</sequence>
<dbReference type="Gene3D" id="2.60.40.740">
    <property type="match status" value="1"/>
</dbReference>
<dbReference type="RefSeq" id="WP_133363451.1">
    <property type="nucleotide sequence ID" value="NZ_CP037940.1"/>
</dbReference>
<keyword evidence="1" id="KW-0812">Transmembrane</keyword>
<feature type="transmembrane region" description="Helical" evidence="1">
    <location>
        <begin position="12"/>
        <end position="30"/>
    </location>
</feature>
<gene>
    <name evidence="2" type="ORF">EQG49_07810</name>
</gene>
<proteinExistence type="predicted"/>
<keyword evidence="3" id="KW-1185">Reference proteome</keyword>
<name>A0A4P6YUB6_9LACO</name>
<feature type="transmembrane region" description="Helical" evidence="1">
    <location>
        <begin position="488"/>
        <end position="512"/>
    </location>
</feature>
<keyword evidence="1" id="KW-0472">Membrane</keyword>
<dbReference type="InterPro" id="IPR013783">
    <property type="entry name" value="Ig-like_fold"/>
</dbReference>
<keyword evidence="1" id="KW-1133">Transmembrane helix</keyword>
<dbReference type="OrthoDB" id="3263741at2"/>
<organism evidence="2 3">
    <name type="scientific">Periweissella cryptocerci</name>
    <dbReference type="NCBI Taxonomy" id="2506420"/>
    <lineage>
        <taxon>Bacteria</taxon>
        <taxon>Bacillati</taxon>
        <taxon>Bacillota</taxon>
        <taxon>Bacilli</taxon>
        <taxon>Lactobacillales</taxon>
        <taxon>Lactobacillaceae</taxon>
        <taxon>Periweissella</taxon>
    </lineage>
</organism>
<dbReference type="KEGG" id="wei:EQG49_07810"/>